<feature type="domain" description="Ig-like" evidence="9">
    <location>
        <begin position="425"/>
        <end position="530"/>
    </location>
</feature>
<keyword evidence="8" id="KW-0812">Transmembrane</keyword>
<keyword evidence="12" id="KW-1185">Reference proteome</keyword>
<dbReference type="Gene3D" id="2.60.40.10">
    <property type="entry name" value="Immunoglobulins"/>
    <property type="match status" value="10"/>
</dbReference>
<dbReference type="AlphaFoldDB" id="A0AAW0N8W4"/>
<evidence type="ECO:0000256" key="8">
    <source>
        <dbReference type="SAM" id="Phobius"/>
    </source>
</evidence>
<accession>A0AAW0N8W4</accession>
<feature type="region of interest" description="Disordered" evidence="7">
    <location>
        <begin position="1039"/>
        <end position="1063"/>
    </location>
</feature>
<feature type="domain" description="Fibronectin type-III" evidence="10">
    <location>
        <begin position="890"/>
        <end position="985"/>
    </location>
</feature>
<feature type="transmembrane region" description="Helical" evidence="8">
    <location>
        <begin position="1004"/>
        <end position="1028"/>
    </location>
</feature>
<dbReference type="InterPro" id="IPR003599">
    <property type="entry name" value="Ig_sub"/>
</dbReference>
<keyword evidence="4" id="KW-1015">Disulfide bond</keyword>
<dbReference type="Proteomes" id="UP001460270">
    <property type="component" value="Unassembled WGS sequence"/>
</dbReference>
<evidence type="ECO:0000256" key="6">
    <source>
        <dbReference type="ARBA" id="ARBA00023319"/>
    </source>
</evidence>
<dbReference type="InterPro" id="IPR036179">
    <property type="entry name" value="Ig-like_dom_sf"/>
</dbReference>
<evidence type="ECO:0000256" key="4">
    <source>
        <dbReference type="ARBA" id="ARBA00023157"/>
    </source>
</evidence>
<dbReference type="EMBL" id="JBBPFD010000019">
    <property type="protein sequence ID" value="KAK7886670.1"/>
    <property type="molecule type" value="Genomic_DNA"/>
</dbReference>
<dbReference type="GO" id="GO:0098609">
    <property type="term" value="P:cell-cell adhesion"/>
    <property type="evidence" value="ECO:0007669"/>
    <property type="project" value="TreeGrafter"/>
</dbReference>
<evidence type="ECO:0000256" key="3">
    <source>
        <dbReference type="ARBA" id="ARBA00023136"/>
    </source>
</evidence>
<feature type="domain" description="Ig-like" evidence="9">
    <location>
        <begin position="40"/>
        <end position="133"/>
    </location>
</feature>
<dbReference type="InterPro" id="IPR003598">
    <property type="entry name" value="Ig_sub2"/>
</dbReference>
<name>A0AAW0N8W4_9GOBI</name>
<keyword evidence="5" id="KW-0325">Glycoprotein</keyword>
<evidence type="ECO:0000313" key="12">
    <source>
        <dbReference type="Proteomes" id="UP001460270"/>
    </source>
</evidence>
<evidence type="ECO:0000259" key="10">
    <source>
        <dbReference type="PROSITE" id="PS50853"/>
    </source>
</evidence>
<dbReference type="Pfam" id="PF08205">
    <property type="entry name" value="C2-set_2"/>
    <property type="match status" value="3"/>
</dbReference>
<dbReference type="Pfam" id="PF13927">
    <property type="entry name" value="Ig_3"/>
    <property type="match status" value="2"/>
</dbReference>
<dbReference type="InterPro" id="IPR003961">
    <property type="entry name" value="FN3_dom"/>
</dbReference>
<feature type="region of interest" description="Disordered" evidence="7">
    <location>
        <begin position="1197"/>
        <end position="1219"/>
    </location>
</feature>
<dbReference type="PANTHER" id="PTHR11640:SF31">
    <property type="entry name" value="IRREGULAR CHIASM C-ROUGHEST PROTEIN-RELATED"/>
    <property type="match status" value="1"/>
</dbReference>
<dbReference type="CDD" id="cd00096">
    <property type="entry name" value="Ig"/>
    <property type="match status" value="2"/>
</dbReference>
<evidence type="ECO:0008006" key="13">
    <source>
        <dbReference type="Google" id="ProtNLM"/>
    </source>
</evidence>
<reference evidence="12" key="1">
    <citation type="submission" date="2024-04" db="EMBL/GenBank/DDBJ databases">
        <title>Salinicola lusitanus LLJ914,a marine bacterium isolated from the Okinawa Trough.</title>
        <authorList>
            <person name="Li J."/>
        </authorList>
    </citation>
    <scope>NUCLEOTIDE SEQUENCE [LARGE SCALE GENOMIC DNA]</scope>
</reference>
<evidence type="ECO:0000259" key="9">
    <source>
        <dbReference type="PROSITE" id="PS50835"/>
    </source>
</evidence>
<organism evidence="11 12">
    <name type="scientific">Mugilogobius chulae</name>
    <name type="common">yellowstripe goby</name>
    <dbReference type="NCBI Taxonomy" id="88201"/>
    <lineage>
        <taxon>Eukaryota</taxon>
        <taxon>Metazoa</taxon>
        <taxon>Chordata</taxon>
        <taxon>Craniata</taxon>
        <taxon>Vertebrata</taxon>
        <taxon>Euteleostomi</taxon>
        <taxon>Actinopterygii</taxon>
        <taxon>Neopterygii</taxon>
        <taxon>Teleostei</taxon>
        <taxon>Neoteleostei</taxon>
        <taxon>Acanthomorphata</taxon>
        <taxon>Gobiaria</taxon>
        <taxon>Gobiiformes</taxon>
        <taxon>Gobioidei</taxon>
        <taxon>Gobiidae</taxon>
        <taxon>Gobionellinae</taxon>
        <taxon>Mugilogobius</taxon>
    </lineage>
</organism>
<dbReference type="InterPro" id="IPR013783">
    <property type="entry name" value="Ig-like_fold"/>
</dbReference>
<sequence>MLPSFRRNRYRVCMNMDVSPLQSVLLIGQLFLWTCDTRAQQVFRSEPRNLTVRMGTTAVLRCEVLRASGTVQWVKDGLLLGPERSLPGFPRYSMIGNLRRGQYNLQIEDVQLDDDAIYNCQAGRSENSEPIISNLAWLNVLIPPSEPYFEMDTLQYWVAGRKYSVVCVAPDAKPEAEITLYKDGVELTGAESFTMSGSKDKLLNTRAQVTFTVPDAGYNDYECVLSTSASSYFGPGETRSQSWTILALECVCQSGNPRANLQWTKDGEVVLTTWEEDAVSHVSKSVLHLKIRPADNHAVLSCESVNLVSVAPQSTSRTLTVIFDPAKVNLVGSFVAIENDELNLNCFAASSNPPVDIRWWLGNRELNSTAVTLEAGENGGMTTLSNLTYRVSKQDNGMKLSCVAFNRGTKVSKTQNAEITVYYPPQKVWIEGPSEDIPLLAGTKVRLVCFSVGGNPPGNLHWFKNGRPVPMYHCNATNEAEKMVSAQIRLHVLFSAIAMKITANADQFYRGQTVTLECNSGSSNPKSNISWSLGTQRFQGVDQPHRKAEYGGFSVSSLLSLNVSSQLHNQRVICQSHSAELPEGAKTFFKLNVLYPPEFSLDQPTQIQVVEDDMAVIPLLVSANPEEVSCVWQHRRKNLVKERDVRFQWPNEFTLEIENVTRKEAGSYKIECTNEEGVSSTTILLDVLYAPSVKAEKDPVYVNLGATADLICVADANPIISDMFSWKWLGEEEVEMGEEIQQDESSLLTIHGVTRAHAGFYQCTANNGVATPGSTDVQLVVQFKPVIQKGPQWRKVASRGDGTAIAELACRAEGIPNVDFIWEKKQMLMDFQNPRYEEKTVREGSFYTSTIQVVNVSALLDYAVFTCTARNPLGDDKLDIQLVSTNHPDPPSSFGLVSVLYDSVTLEWIPGFDGGLPQKFRVRYNWDKSGRFLYMDVFPPGEATFTVTGLLPNTTYNFSINAINAIGESDYADNNAVLTITTMDLPEMSGPTEEVHSSDVMPTYLAVVFTVVFGVLLLLNSLGCFFGLKWRKNQGHKGGVEGTVPNGATKEEEGSIQSTVSNKYESREKINKAAQRTLLIDSGSETDSNLYEKYATEGPHYYYPTVDYRPPVSPPLPEEVHRPDRHSHEYEEVKDLAMYQDVPSSPLPPLPPFLDHRLPHQRNEWKPSAFPLLAPEQKAVNVRQAPKYSELPFELRGELKSPDEPTPAAAAQRGRPAQRLCHEAEWVSQQVWMRK</sequence>
<dbReference type="InterPro" id="IPR013162">
    <property type="entry name" value="CD80_C2-set"/>
</dbReference>
<evidence type="ECO:0000313" key="11">
    <source>
        <dbReference type="EMBL" id="KAK7886670.1"/>
    </source>
</evidence>
<dbReference type="GO" id="GO:0005886">
    <property type="term" value="C:plasma membrane"/>
    <property type="evidence" value="ECO:0007669"/>
    <property type="project" value="TreeGrafter"/>
</dbReference>
<dbReference type="InterPro" id="IPR051275">
    <property type="entry name" value="Cell_adhesion_signaling"/>
</dbReference>
<feature type="domain" description="Ig-like" evidence="9">
    <location>
        <begin position="691"/>
        <end position="781"/>
    </location>
</feature>
<dbReference type="GO" id="GO:0005911">
    <property type="term" value="C:cell-cell junction"/>
    <property type="evidence" value="ECO:0007669"/>
    <property type="project" value="TreeGrafter"/>
</dbReference>
<feature type="domain" description="Ig-like" evidence="9">
    <location>
        <begin position="785"/>
        <end position="884"/>
    </location>
</feature>
<dbReference type="SMART" id="SM00408">
    <property type="entry name" value="IGc2"/>
    <property type="match status" value="4"/>
</dbReference>
<dbReference type="FunFam" id="2.60.40.10:FF:000719">
    <property type="entry name" value="nephrin isoform X1"/>
    <property type="match status" value="1"/>
</dbReference>
<dbReference type="SMART" id="SM00060">
    <property type="entry name" value="FN3"/>
    <property type="match status" value="1"/>
</dbReference>
<evidence type="ECO:0000256" key="2">
    <source>
        <dbReference type="ARBA" id="ARBA00022737"/>
    </source>
</evidence>
<comment type="subcellular location">
    <subcellularLocation>
        <location evidence="1">Membrane</location>
        <topology evidence="1">Single-pass type I membrane protein</topology>
    </subcellularLocation>
</comment>
<dbReference type="SUPFAM" id="SSF48726">
    <property type="entry name" value="Immunoglobulin"/>
    <property type="match status" value="9"/>
</dbReference>
<feature type="compositionally biased region" description="Low complexity" evidence="7">
    <location>
        <begin position="1207"/>
        <end position="1219"/>
    </location>
</feature>
<dbReference type="PANTHER" id="PTHR11640">
    <property type="entry name" value="NEPHRIN"/>
    <property type="match status" value="1"/>
</dbReference>
<dbReference type="InterPro" id="IPR036116">
    <property type="entry name" value="FN3_sf"/>
</dbReference>
<dbReference type="InterPro" id="IPR007110">
    <property type="entry name" value="Ig-like_dom"/>
</dbReference>
<dbReference type="InterPro" id="IPR013098">
    <property type="entry name" value="Ig_I-set"/>
</dbReference>
<feature type="domain" description="Ig-like" evidence="9">
    <location>
        <begin position="325"/>
        <end position="420"/>
    </location>
</feature>
<dbReference type="CDD" id="cd00063">
    <property type="entry name" value="FN3"/>
    <property type="match status" value="1"/>
</dbReference>
<dbReference type="Pfam" id="PF07679">
    <property type="entry name" value="I-set"/>
    <property type="match status" value="1"/>
</dbReference>
<feature type="domain" description="Ig-like" evidence="9">
    <location>
        <begin position="214"/>
        <end position="320"/>
    </location>
</feature>
<evidence type="ECO:0000256" key="1">
    <source>
        <dbReference type="ARBA" id="ARBA00004479"/>
    </source>
</evidence>
<dbReference type="PROSITE" id="PS50853">
    <property type="entry name" value="FN3"/>
    <property type="match status" value="1"/>
</dbReference>
<keyword evidence="6" id="KW-0393">Immunoglobulin domain</keyword>
<evidence type="ECO:0000256" key="5">
    <source>
        <dbReference type="ARBA" id="ARBA00023180"/>
    </source>
</evidence>
<evidence type="ECO:0000256" key="7">
    <source>
        <dbReference type="SAM" id="MobiDB-lite"/>
    </source>
</evidence>
<dbReference type="PROSITE" id="PS50835">
    <property type="entry name" value="IG_LIKE"/>
    <property type="match status" value="6"/>
</dbReference>
<keyword evidence="3 8" id="KW-0472">Membrane</keyword>
<comment type="caution">
    <text evidence="11">The sequence shown here is derived from an EMBL/GenBank/DDBJ whole genome shotgun (WGS) entry which is preliminary data.</text>
</comment>
<gene>
    <name evidence="11" type="ORF">WMY93_026291</name>
</gene>
<proteinExistence type="predicted"/>
<dbReference type="Pfam" id="PF00041">
    <property type="entry name" value="fn3"/>
    <property type="match status" value="1"/>
</dbReference>
<dbReference type="GO" id="GO:0050839">
    <property type="term" value="F:cell adhesion molecule binding"/>
    <property type="evidence" value="ECO:0007669"/>
    <property type="project" value="TreeGrafter"/>
</dbReference>
<dbReference type="SMART" id="SM00409">
    <property type="entry name" value="IG"/>
    <property type="match status" value="6"/>
</dbReference>
<dbReference type="SUPFAM" id="SSF49265">
    <property type="entry name" value="Fibronectin type III"/>
    <property type="match status" value="1"/>
</dbReference>
<keyword evidence="2" id="KW-0677">Repeat</keyword>
<keyword evidence="8" id="KW-1133">Transmembrane helix</keyword>
<protein>
    <recommendedName>
        <fullName evidence="13">Nephrin</fullName>
    </recommendedName>
</protein>